<evidence type="ECO:0000313" key="22">
    <source>
        <dbReference type="EMBL" id="AZL93462.1"/>
    </source>
</evidence>
<keyword evidence="15 19" id="KW-0496">Mitochondrion</keyword>
<feature type="binding site" description="axial binding residue" evidence="18">
    <location>
        <position position="191"/>
    </location>
    <ligand>
        <name>heme b</name>
        <dbReference type="ChEBI" id="CHEBI:60344"/>
        <label>b566</label>
    </ligand>
    <ligandPart>
        <name>Fe</name>
        <dbReference type="ChEBI" id="CHEBI:18248"/>
    </ligandPart>
</feature>
<feature type="transmembrane region" description="Helical" evidence="19">
    <location>
        <begin position="140"/>
        <end position="161"/>
    </location>
</feature>
<dbReference type="GO" id="GO:0045275">
    <property type="term" value="C:respiratory chain complex III"/>
    <property type="evidence" value="ECO:0007669"/>
    <property type="project" value="InterPro"/>
</dbReference>
<evidence type="ECO:0000256" key="6">
    <source>
        <dbReference type="ARBA" id="ARBA00022617"/>
    </source>
</evidence>
<accession>A0A3S8V1D2</accession>
<dbReference type="EMBL" id="MG923512">
    <property type="protein sequence ID" value="AZL93462.1"/>
    <property type="molecule type" value="Genomic_DNA"/>
</dbReference>
<keyword evidence="10" id="KW-0999">Mitochondrion inner membrane</keyword>
<evidence type="ECO:0000256" key="7">
    <source>
        <dbReference type="ARBA" id="ARBA00022660"/>
    </source>
</evidence>
<evidence type="ECO:0000256" key="5">
    <source>
        <dbReference type="ARBA" id="ARBA00022448"/>
    </source>
</evidence>
<dbReference type="PANTHER" id="PTHR19271:SF16">
    <property type="entry name" value="CYTOCHROME B"/>
    <property type="match status" value="1"/>
</dbReference>
<comment type="subunit">
    <text evidence="3">The main subunits of complex b-c1 are: cytochrome b, cytochrome c1 and the Rieske protein.</text>
</comment>
<evidence type="ECO:0000256" key="19">
    <source>
        <dbReference type="RuleBase" id="RU362117"/>
    </source>
</evidence>
<comment type="function">
    <text evidence="1 19">Component of the ubiquinol-cytochrome c reductase complex (complex III or cytochrome b-c1 complex) that is part of the mitochondrial respiratory chain. The b-c1 complex mediates electron transfer from ubiquinol to cytochrome c. Contributes to the generation of a proton gradient across the mitochondrial membrane that is then used for ATP synthesis.</text>
</comment>
<dbReference type="InterPro" id="IPR030689">
    <property type="entry name" value="Cytochrome_b"/>
</dbReference>
<geneLocation type="mitochondrion" evidence="22"/>
<feature type="transmembrane region" description="Helical" evidence="19">
    <location>
        <begin position="72"/>
        <end position="95"/>
    </location>
</feature>
<dbReference type="Pfam" id="PF00032">
    <property type="entry name" value="Cytochrom_B_C"/>
    <property type="match status" value="1"/>
</dbReference>
<feature type="transmembrane region" description="Helical" evidence="19">
    <location>
        <begin position="311"/>
        <end position="332"/>
    </location>
</feature>
<dbReference type="GO" id="GO:0046872">
    <property type="term" value="F:metal ion binding"/>
    <property type="evidence" value="ECO:0007669"/>
    <property type="project" value="UniProtKB-UniRule"/>
</dbReference>
<evidence type="ECO:0000256" key="10">
    <source>
        <dbReference type="ARBA" id="ARBA00022792"/>
    </source>
</evidence>
<dbReference type="InterPro" id="IPR036150">
    <property type="entry name" value="Cyt_b/b6_C_sf"/>
</dbReference>
<keyword evidence="14" id="KW-0830">Ubiquinone</keyword>
<feature type="transmembrane region" description="Helical" evidence="19">
    <location>
        <begin position="107"/>
        <end position="128"/>
    </location>
</feature>
<dbReference type="InterPro" id="IPR005797">
    <property type="entry name" value="Cyt_b/b6_N"/>
</dbReference>
<protein>
    <recommendedName>
        <fullName evidence="4 19">Cytochrome b</fullName>
    </recommendedName>
</protein>
<evidence type="ECO:0000256" key="11">
    <source>
        <dbReference type="ARBA" id="ARBA00022982"/>
    </source>
</evidence>
<feature type="transmembrane region" description="Helical" evidence="19">
    <location>
        <begin position="24"/>
        <end position="51"/>
    </location>
</feature>
<comment type="similarity">
    <text evidence="19">Belongs to the cytochrome b family.</text>
</comment>
<dbReference type="GO" id="GO:0016491">
    <property type="term" value="F:oxidoreductase activity"/>
    <property type="evidence" value="ECO:0007669"/>
    <property type="project" value="UniProtKB-UniRule"/>
</dbReference>
<keyword evidence="8 19" id="KW-0812">Transmembrane</keyword>
<dbReference type="InterPro" id="IPR005798">
    <property type="entry name" value="Cyt_b/b6_C"/>
</dbReference>
<evidence type="ECO:0000256" key="8">
    <source>
        <dbReference type="ARBA" id="ARBA00022692"/>
    </source>
</evidence>
<reference evidence="22" key="1">
    <citation type="journal article" date="2018" name="Mol. Phylogenet. Evol.">
        <title>Mitochondrial phylogenomics of the Hymenoptera.</title>
        <authorList>
            <person name="Tang P."/>
            <person name="Zhu J.C."/>
            <person name="Zheng B.Y."/>
            <person name="Wei S.J."/>
            <person name="Sharkey M."/>
            <person name="Chen X.X."/>
            <person name="Vogler A.P."/>
        </authorList>
    </citation>
    <scope>NUCLEOTIDE SEQUENCE</scope>
</reference>
<dbReference type="CDD" id="cd00284">
    <property type="entry name" value="Cytochrome_b_N"/>
    <property type="match status" value="1"/>
</dbReference>
<feature type="binding site" evidence="17">
    <location>
        <position position="196"/>
    </location>
    <ligand>
        <name>a ubiquinone</name>
        <dbReference type="ChEBI" id="CHEBI:16389"/>
    </ligand>
</feature>
<dbReference type="Gene3D" id="1.20.810.10">
    <property type="entry name" value="Cytochrome Bc1 Complex, Chain C"/>
    <property type="match status" value="1"/>
</dbReference>
<comment type="subcellular location">
    <subcellularLocation>
        <location evidence="2">Mitochondrion inner membrane</location>
        <topology evidence="2">Multi-pass membrane protein</topology>
    </subcellularLocation>
</comment>
<keyword evidence="11 19" id="KW-0249">Electron transport</keyword>
<dbReference type="PROSITE" id="PS51002">
    <property type="entry name" value="CYTB_NTER"/>
    <property type="match status" value="1"/>
</dbReference>
<feature type="domain" description="Cytochrome b/b6 C-terminal region profile" evidence="21">
    <location>
        <begin position="205"/>
        <end position="372"/>
    </location>
</feature>
<comment type="cofactor">
    <cofactor evidence="18">
        <name>heme</name>
        <dbReference type="ChEBI" id="CHEBI:30413"/>
    </cofactor>
    <text evidence="18">Binds 2 heme groups non-covalently.</text>
</comment>
<name>A0A3S8V1D2_9HYME</name>
<feature type="binding site" description="axial binding residue" evidence="18">
    <location>
        <position position="92"/>
    </location>
    <ligand>
        <name>heme b</name>
        <dbReference type="ChEBI" id="CHEBI:60344"/>
        <label>b566</label>
    </ligand>
    <ligandPart>
        <name>Fe</name>
        <dbReference type="ChEBI" id="CHEBI:18248"/>
    </ligandPart>
</feature>
<feature type="transmembrane region" description="Helical" evidence="19">
    <location>
        <begin position="344"/>
        <end position="364"/>
    </location>
</feature>
<dbReference type="SUPFAM" id="SSF81648">
    <property type="entry name" value="a domain/subunit of cytochrome bc1 complex (Ubiquinol-cytochrome c reductase)"/>
    <property type="match status" value="1"/>
</dbReference>
<comment type="cofactor">
    <cofactor evidence="19">
        <name>heme b</name>
        <dbReference type="ChEBI" id="CHEBI:60344"/>
    </cofactor>
    <text evidence="19">Binds 2 heme groups non-covalently.</text>
</comment>
<feature type="transmembrane region" description="Helical" evidence="19">
    <location>
        <begin position="215"/>
        <end position="239"/>
    </location>
</feature>
<keyword evidence="7 19" id="KW-0679">Respiratory chain</keyword>
<dbReference type="PANTHER" id="PTHR19271">
    <property type="entry name" value="CYTOCHROME B"/>
    <property type="match status" value="1"/>
</dbReference>
<keyword evidence="13 18" id="KW-0408">Iron</keyword>
<dbReference type="GO" id="GO:0006122">
    <property type="term" value="P:mitochondrial electron transport, ubiquinol to cytochrome c"/>
    <property type="evidence" value="ECO:0007669"/>
    <property type="project" value="TreeGrafter"/>
</dbReference>
<feature type="transmembrane region" description="Helical" evidence="19">
    <location>
        <begin position="173"/>
        <end position="194"/>
    </location>
</feature>
<dbReference type="GO" id="GO:0008121">
    <property type="term" value="F:quinol-cytochrome-c reductase activity"/>
    <property type="evidence" value="ECO:0007669"/>
    <property type="project" value="InterPro"/>
</dbReference>
<evidence type="ECO:0000256" key="16">
    <source>
        <dbReference type="ARBA" id="ARBA00023136"/>
    </source>
</evidence>
<dbReference type="InterPro" id="IPR048259">
    <property type="entry name" value="Cytochrome_b_N_euk/bac"/>
</dbReference>
<dbReference type="AlphaFoldDB" id="A0A3S8V1D2"/>
<dbReference type="SUPFAM" id="SSF81342">
    <property type="entry name" value="Transmembrane di-heme cytochromes"/>
    <property type="match status" value="1"/>
</dbReference>
<evidence type="ECO:0000256" key="9">
    <source>
        <dbReference type="ARBA" id="ARBA00022723"/>
    </source>
</evidence>
<dbReference type="InterPro" id="IPR027387">
    <property type="entry name" value="Cytb/b6-like_sf"/>
</dbReference>
<evidence type="ECO:0000256" key="14">
    <source>
        <dbReference type="ARBA" id="ARBA00023075"/>
    </source>
</evidence>
<keyword evidence="12 19" id="KW-1133">Transmembrane helix</keyword>
<evidence type="ECO:0000256" key="15">
    <source>
        <dbReference type="ARBA" id="ARBA00023128"/>
    </source>
</evidence>
<feature type="transmembrane region" description="Helical" evidence="19">
    <location>
        <begin position="283"/>
        <end position="305"/>
    </location>
</feature>
<dbReference type="PIRSF" id="PIRSF038885">
    <property type="entry name" value="COB"/>
    <property type="match status" value="1"/>
</dbReference>
<dbReference type="CDD" id="cd00290">
    <property type="entry name" value="cytochrome_b_C"/>
    <property type="match status" value="1"/>
</dbReference>
<keyword evidence="16 19" id="KW-0472">Membrane</keyword>
<evidence type="ECO:0000259" key="20">
    <source>
        <dbReference type="PROSITE" id="PS51002"/>
    </source>
</evidence>
<evidence type="ECO:0000256" key="2">
    <source>
        <dbReference type="ARBA" id="ARBA00004448"/>
    </source>
</evidence>
<feature type="domain" description="Cytochrome b/b6 N-terminal region profile" evidence="20">
    <location>
        <begin position="1"/>
        <end position="204"/>
    </location>
</feature>
<feature type="binding site" description="axial binding residue" evidence="18">
    <location>
        <position position="78"/>
    </location>
    <ligand>
        <name>heme b</name>
        <dbReference type="ChEBI" id="CHEBI:60344"/>
        <label>b562</label>
    </ligand>
    <ligandPart>
        <name>Fe</name>
        <dbReference type="ChEBI" id="CHEBI:18248"/>
    </ligandPart>
</feature>
<gene>
    <name evidence="22" type="primary">cob</name>
</gene>
<evidence type="ECO:0000256" key="3">
    <source>
        <dbReference type="ARBA" id="ARBA00011649"/>
    </source>
</evidence>
<dbReference type="PROSITE" id="PS51003">
    <property type="entry name" value="CYTB_CTER"/>
    <property type="match status" value="1"/>
</dbReference>
<evidence type="ECO:0000259" key="21">
    <source>
        <dbReference type="PROSITE" id="PS51003"/>
    </source>
</evidence>
<keyword evidence="9 18" id="KW-0479">Metal-binding</keyword>
<evidence type="ECO:0000256" key="18">
    <source>
        <dbReference type="PIRSR" id="PIRSR038885-2"/>
    </source>
</evidence>
<evidence type="ECO:0000256" key="17">
    <source>
        <dbReference type="PIRSR" id="PIRSR038885-1"/>
    </source>
</evidence>
<feature type="binding site" description="axial binding residue" evidence="18">
    <location>
        <position position="177"/>
    </location>
    <ligand>
        <name>heme b</name>
        <dbReference type="ChEBI" id="CHEBI:60344"/>
        <label>b562</label>
    </ligand>
    <ligandPart>
        <name>Fe</name>
        <dbReference type="ChEBI" id="CHEBI:18248"/>
    </ligandPart>
</feature>
<organism evidence="22">
    <name type="scientific">Prosevania sp. ZJUH_2016031</name>
    <dbReference type="NCBI Taxonomy" id="2491170"/>
    <lineage>
        <taxon>Eukaryota</taxon>
        <taxon>Metazoa</taxon>
        <taxon>Ecdysozoa</taxon>
        <taxon>Arthropoda</taxon>
        <taxon>Hexapoda</taxon>
        <taxon>Insecta</taxon>
        <taxon>Pterygota</taxon>
        <taxon>Neoptera</taxon>
        <taxon>Endopterygota</taxon>
        <taxon>Hymenoptera</taxon>
        <taxon>Apocrita</taxon>
        <taxon>Evanioidea</taxon>
        <taxon>Evaniidae</taxon>
        <taxon>Prosevania</taxon>
    </lineage>
</organism>
<evidence type="ECO:0000256" key="1">
    <source>
        <dbReference type="ARBA" id="ARBA00002566"/>
    </source>
</evidence>
<evidence type="ECO:0000256" key="12">
    <source>
        <dbReference type="ARBA" id="ARBA00022989"/>
    </source>
</evidence>
<proteinExistence type="inferred from homology"/>
<sequence length="372" mass="43692">MMKKSIFNMLNNFLYLPSPSNLSYLWNFGSMLGFCLMIQIITGLILSMNYATTSKSAFDSIIHIMQDTNNGWLIRYMHLNTASMFFFCMFMHIARNIYYNSFILTKVWFSGILIFFISMASAFLGYVLPWGQMSFWGATVITNLLSTIPYMGNWIVIWVWGGFSIDNPTLNRFFSLHFILPLVIFVLVMMHIFFLHETGSNNPLGHTSNLNKIPFTPYFLIKDLITLMLMLMIIMMMILNCPNFLNDPENFLKANPMVTPIHIQPEWYFLFAYAILRSIPSKLGGVIALLMSIMILFIMPILSFNKIKSSFYYPISQNIFWMFINTFILLTWIGMKEIKYPYNIIGQLLSITYFVFFFLNPLMFKWWENKNY</sequence>
<dbReference type="InterPro" id="IPR016174">
    <property type="entry name" value="Di-haem_cyt_TM"/>
</dbReference>
<dbReference type="GO" id="GO:0005743">
    <property type="term" value="C:mitochondrial inner membrane"/>
    <property type="evidence" value="ECO:0007669"/>
    <property type="project" value="UniProtKB-SubCell"/>
</dbReference>
<evidence type="ECO:0000256" key="4">
    <source>
        <dbReference type="ARBA" id="ARBA00013531"/>
    </source>
</evidence>
<keyword evidence="6 18" id="KW-0349">Heme</keyword>
<evidence type="ECO:0000256" key="13">
    <source>
        <dbReference type="ARBA" id="ARBA00023004"/>
    </source>
</evidence>
<dbReference type="InterPro" id="IPR048260">
    <property type="entry name" value="Cytochrome_b_C_euk/bac"/>
</dbReference>
<keyword evidence="5 19" id="KW-0813">Transport</keyword>
<dbReference type="Pfam" id="PF00033">
    <property type="entry name" value="Cytochrome_B"/>
    <property type="match status" value="1"/>
</dbReference>